<feature type="compositionally biased region" description="Low complexity" evidence="1">
    <location>
        <begin position="50"/>
        <end position="60"/>
    </location>
</feature>
<name>A0A1V9YJH9_ACHHY</name>
<feature type="compositionally biased region" description="Basic residues" evidence="1">
    <location>
        <begin position="61"/>
        <end position="73"/>
    </location>
</feature>
<feature type="region of interest" description="Disordered" evidence="1">
    <location>
        <begin position="50"/>
        <end position="91"/>
    </location>
</feature>
<sequence>MQTRARAREQGTKELLQLPPETKVHIQINILTTPSSPTYHYYTRSRAHTTTTITAASTTKTARRQRKRAKAKKKLQEEPKEDGSSQTSVLDGAIVPANPTTAIVPVEPTTAVVSVEPTVAIVPANEDEFSPRRLPALPPPPRKRRCIDVDALLDDLTGLCVSTKEDRLVTSMATTSITLDKPAWRNPFAPALQPFDHEMADLLESIHACHITRPEASWDDFLIQMSSIRLVAPERQHEALESTLAQFTGLSLADSRHIVSTHDYQYLHAKLNELAL</sequence>
<dbReference type="AlphaFoldDB" id="A0A1V9YJH9"/>
<evidence type="ECO:0000313" key="2">
    <source>
        <dbReference type="EMBL" id="OQR85836.1"/>
    </source>
</evidence>
<feature type="compositionally biased region" description="Basic and acidic residues" evidence="1">
    <location>
        <begin position="74"/>
        <end position="83"/>
    </location>
</feature>
<evidence type="ECO:0000256" key="1">
    <source>
        <dbReference type="SAM" id="MobiDB-lite"/>
    </source>
</evidence>
<evidence type="ECO:0000313" key="3">
    <source>
        <dbReference type="Proteomes" id="UP000243579"/>
    </source>
</evidence>
<reference evidence="2 3" key="1">
    <citation type="journal article" date="2014" name="Genome Biol. Evol.">
        <title>The secreted proteins of Achlya hypogyna and Thraustotheca clavata identify the ancestral oomycete secretome and reveal gene acquisitions by horizontal gene transfer.</title>
        <authorList>
            <person name="Misner I."/>
            <person name="Blouin N."/>
            <person name="Leonard G."/>
            <person name="Richards T.A."/>
            <person name="Lane C.E."/>
        </authorList>
    </citation>
    <scope>NUCLEOTIDE SEQUENCE [LARGE SCALE GENOMIC DNA]</scope>
    <source>
        <strain evidence="2 3">ATCC 48635</strain>
    </source>
</reference>
<organism evidence="2 3">
    <name type="scientific">Achlya hypogyna</name>
    <name type="common">Oomycete</name>
    <name type="synonym">Protoachlya hypogyna</name>
    <dbReference type="NCBI Taxonomy" id="1202772"/>
    <lineage>
        <taxon>Eukaryota</taxon>
        <taxon>Sar</taxon>
        <taxon>Stramenopiles</taxon>
        <taxon>Oomycota</taxon>
        <taxon>Saprolegniomycetes</taxon>
        <taxon>Saprolegniales</taxon>
        <taxon>Achlyaceae</taxon>
        <taxon>Achlya</taxon>
    </lineage>
</organism>
<comment type="caution">
    <text evidence="2">The sequence shown here is derived from an EMBL/GenBank/DDBJ whole genome shotgun (WGS) entry which is preliminary data.</text>
</comment>
<dbReference type="EMBL" id="JNBR01001580">
    <property type="protein sequence ID" value="OQR85836.1"/>
    <property type="molecule type" value="Genomic_DNA"/>
</dbReference>
<dbReference type="Proteomes" id="UP000243579">
    <property type="component" value="Unassembled WGS sequence"/>
</dbReference>
<keyword evidence="3" id="KW-1185">Reference proteome</keyword>
<gene>
    <name evidence="2" type="ORF">ACHHYP_11304</name>
</gene>
<proteinExistence type="predicted"/>
<protein>
    <submittedName>
        <fullName evidence="2">Uncharacterized protein</fullName>
    </submittedName>
</protein>
<dbReference type="OrthoDB" id="86392at2759"/>
<accession>A0A1V9YJH9</accession>